<evidence type="ECO:0000313" key="26">
    <source>
        <dbReference type="EMBL" id="MFB9578816.1"/>
    </source>
</evidence>
<evidence type="ECO:0000256" key="7">
    <source>
        <dbReference type="ARBA" id="ARBA00022553"/>
    </source>
</evidence>
<reference evidence="26 27" key="1">
    <citation type="submission" date="2024-09" db="EMBL/GenBank/DDBJ databases">
        <authorList>
            <person name="Sun Q."/>
            <person name="Mori K."/>
        </authorList>
    </citation>
    <scope>NUCLEOTIDE SEQUENCE [LARGE SCALE GENOMIC DNA]</scope>
    <source>
        <strain evidence="26 27">JCM 3331</strain>
    </source>
</reference>
<dbReference type="PRINTS" id="PR00344">
    <property type="entry name" value="BCTRLSENSOR"/>
</dbReference>
<accession>A0ABV5RLS9</accession>
<evidence type="ECO:0000256" key="6">
    <source>
        <dbReference type="ARBA" id="ARBA00022475"/>
    </source>
</evidence>
<keyword evidence="9" id="KW-0812">Transmembrane</keyword>
<comment type="cofactor">
    <cofactor evidence="2">
        <name>Mn(2+)</name>
        <dbReference type="ChEBI" id="CHEBI:29035"/>
    </cofactor>
</comment>
<evidence type="ECO:0000256" key="20">
    <source>
        <dbReference type="ARBA" id="ARBA00023211"/>
    </source>
</evidence>
<dbReference type="InterPro" id="IPR005467">
    <property type="entry name" value="His_kinase_dom"/>
</dbReference>
<feature type="region of interest" description="Disordered" evidence="23">
    <location>
        <begin position="319"/>
        <end position="341"/>
    </location>
</feature>
<evidence type="ECO:0000256" key="22">
    <source>
        <dbReference type="ARBA" id="ARBA00041776"/>
    </source>
</evidence>
<keyword evidence="27" id="KW-1185">Reference proteome</keyword>
<evidence type="ECO:0000256" key="5">
    <source>
        <dbReference type="ARBA" id="ARBA00012438"/>
    </source>
</evidence>
<dbReference type="SUPFAM" id="SSF55874">
    <property type="entry name" value="ATPase domain of HSP90 chaperone/DNA topoisomerase II/histidine kinase"/>
    <property type="match status" value="1"/>
</dbReference>
<evidence type="ECO:0000256" key="1">
    <source>
        <dbReference type="ARBA" id="ARBA00000085"/>
    </source>
</evidence>
<keyword evidence="18" id="KW-0346">Stress response</keyword>
<evidence type="ECO:0000256" key="11">
    <source>
        <dbReference type="ARBA" id="ARBA00022777"/>
    </source>
</evidence>
<protein>
    <recommendedName>
        <fullName evidence="21">Signal transduction histidine-protein kinase/phosphatase MprB</fullName>
        <ecNumber evidence="5">2.7.13.3</ecNumber>
    </recommendedName>
    <alternativeName>
        <fullName evidence="22">Mycobacterial persistence regulator B</fullName>
    </alternativeName>
</protein>
<evidence type="ECO:0000256" key="10">
    <source>
        <dbReference type="ARBA" id="ARBA00022741"/>
    </source>
</evidence>
<dbReference type="CDD" id="cd00082">
    <property type="entry name" value="HisKA"/>
    <property type="match status" value="1"/>
</dbReference>
<dbReference type="Pfam" id="PF02518">
    <property type="entry name" value="HATPase_c"/>
    <property type="match status" value="1"/>
</dbReference>
<dbReference type="Gene3D" id="3.30.565.10">
    <property type="entry name" value="Histidine kinase-like ATPase, C-terminal domain"/>
    <property type="match status" value="1"/>
</dbReference>
<evidence type="ECO:0000256" key="3">
    <source>
        <dbReference type="ARBA" id="ARBA00001946"/>
    </source>
</evidence>
<dbReference type="PROSITE" id="PS50109">
    <property type="entry name" value="HIS_KIN"/>
    <property type="match status" value="1"/>
</dbReference>
<dbReference type="RefSeq" id="WP_345511324.1">
    <property type="nucleotide sequence ID" value="NZ_BAAAXD010000011.1"/>
</dbReference>
<dbReference type="SMART" id="SM00388">
    <property type="entry name" value="HisKA"/>
    <property type="match status" value="1"/>
</dbReference>
<dbReference type="SMART" id="SM00387">
    <property type="entry name" value="HATPase_c"/>
    <property type="match status" value="1"/>
</dbReference>
<evidence type="ECO:0000256" key="15">
    <source>
        <dbReference type="ARBA" id="ARBA00022912"/>
    </source>
</evidence>
<evidence type="ECO:0000256" key="2">
    <source>
        <dbReference type="ARBA" id="ARBA00001936"/>
    </source>
</evidence>
<dbReference type="InterPro" id="IPR036097">
    <property type="entry name" value="HisK_dim/P_sf"/>
</dbReference>
<dbReference type="InterPro" id="IPR004358">
    <property type="entry name" value="Sig_transdc_His_kin-like_C"/>
</dbReference>
<evidence type="ECO:0000256" key="9">
    <source>
        <dbReference type="ARBA" id="ARBA00022692"/>
    </source>
</evidence>
<keyword evidence="16" id="KW-0472">Membrane</keyword>
<evidence type="ECO:0000256" key="14">
    <source>
        <dbReference type="ARBA" id="ARBA00022842"/>
    </source>
</evidence>
<dbReference type="PANTHER" id="PTHR44936">
    <property type="entry name" value="SENSOR PROTEIN CREC"/>
    <property type="match status" value="1"/>
</dbReference>
<name>A0ABV5RLS9_9ACTN</name>
<keyword evidence="7" id="KW-0597">Phosphoprotein</keyword>
<keyword evidence="6" id="KW-1003">Cell membrane</keyword>
<evidence type="ECO:0000256" key="16">
    <source>
        <dbReference type="ARBA" id="ARBA00022989"/>
    </source>
</evidence>
<feature type="compositionally biased region" description="Low complexity" evidence="23">
    <location>
        <begin position="323"/>
        <end position="334"/>
    </location>
</feature>
<dbReference type="EMBL" id="JBHMCG010000193">
    <property type="protein sequence ID" value="MFB9578816.1"/>
    <property type="molecule type" value="Genomic_DNA"/>
</dbReference>
<comment type="caution">
    <text evidence="26">The sequence shown here is derived from an EMBL/GenBank/DDBJ whole genome shotgun (WGS) entry which is preliminary data.</text>
</comment>
<keyword evidence="20" id="KW-0464">Manganese</keyword>
<keyword evidence="13" id="KW-0067">ATP-binding</keyword>
<dbReference type="InterPro" id="IPR036890">
    <property type="entry name" value="HATPase_C_sf"/>
</dbReference>
<organism evidence="26 27">
    <name type="scientific">Streptomyces yanii</name>
    <dbReference type="NCBI Taxonomy" id="78510"/>
    <lineage>
        <taxon>Bacteria</taxon>
        <taxon>Bacillati</taxon>
        <taxon>Actinomycetota</taxon>
        <taxon>Actinomycetes</taxon>
        <taxon>Kitasatosporales</taxon>
        <taxon>Streptomycetaceae</taxon>
        <taxon>Streptomyces</taxon>
    </lineage>
</organism>
<dbReference type="SUPFAM" id="SSF158472">
    <property type="entry name" value="HAMP domain-like"/>
    <property type="match status" value="1"/>
</dbReference>
<keyword evidence="8" id="KW-0808">Transferase</keyword>
<evidence type="ECO:0000259" key="25">
    <source>
        <dbReference type="PROSITE" id="PS50885"/>
    </source>
</evidence>
<evidence type="ECO:0000256" key="17">
    <source>
        <dbReference type="ARBA" id="ARBA00023012"/>
    </source>
</evidence>
<dbReference type="PANTHER" id="PTHR44936:SF9">
    <property type="entry name" value="SENSOR PROTEIN CREC"/>
    <property type="match status" value="1"/>
</dbReference>
<dbReference type="SUPFAM" id="SSF47384">
    <property type="entry name" value="Homodimeric domain of signal transducing histidine kinase"/>
    <property type="match status" value="1"/>
</dbReference>
<dbReference type="EC" id="2.7.13.3" evidence="5"/>
<dbReference type="CDD" id="cd00075">
    <property type="entry name" value="HATPase"/>
    <property type="match status" value="1"/>
</dbReference>
<dbReference type="InterPro" id="IPR003661">
    <property type="entry name" value="HisK_dim/P_dom"/>
</dbReference>
<dbReference type="InterPro" id="IPR003660">
    <property type="entry name" value="HAMP_dom"/>
</dbReference>
<keyword evidence="11 26" id="KW-0418">Kinase</keyword>
<proteinExistence type="predicted"/>
<dbReference type="Gene3D" id="1.10.287.130">
    <property type="match status" value="1"/>
</dbReference>
<evidence type="ECO:0000256" key="18">
    <source>
        <dbReference type="ARBA" id="ARBA00023016"/>
    </source>
</evidence>
<keyword evidence="19" id="KW-0843">Virulence</keyword>
<evidence type="ECO:0000313" key="27">
    <source>
        <dbReference type="Proteomes" id="UP001589710"/>
    </source>
</evidence>
<dbReference type="PROSITE" id="PS50885">
    <property type="entry name" value="HAMP"/>
    <property type="match status" value="1"/>
</dbReference>
<sequence length="341" mass="37083">MKESVCCVLLYSARSSAVEPSPEADCGPGPVVLVYLGSLVVALLVGLRWTRQRRQLCELVRAARRIGDGDLSGRVSVHPRAPVEVRRLADAFNDMAESVRTCMEKQAAIVVDVSHQLRNPLTVLSLRMEMLSLSVEGKGREEAELIREEMNRLDVILGRLLELASSRTTLPVRTGPMAAMDLVTDRVVAWRPQAETRSLRLVVADASSAVLCVDVTLAGSILDTLLDNAIKFSPEEGRITVRLRDDGPMTTVEVVDEGPGLDPEDFERIGERFWRSARTREEPGTGLGLSIAREMAAVIGGELTFAAAEPHGLCVGLRLPRAGTGPTVRSSSGTRGRRRPD</sequence>
<comment type="catalytic activity">
    <reaction evidence="1">
        <text>ATP + protein L-histidine = ADP + protein N-phospho-L-histidine.</text>
        <dbReference type="EC" id="2.7.13.3"/>
    </reaction>
</comment>
<keyword evidence="17" id="KW-0902">Two-component regulatory system</keyword>
<dbReference type="Pfam" id="PF00512">
    <property type="entry name" value="HisKA"/>
    <property type="match status" value="1"/>
</dbReference>
<evidence type="ECO:0000256" key="4">
    <source>
        <dbReference type="ARBA" id="ARBA00004651"/>
    </source>
</evidence>
<dbReference type="GO" id="GO:0016301">
    <property type="term" value="F:kinase activity"/>
    <property type="evidence" value="ECO:0007669"/>
    <property type="project" value="UniProtKB-KW"/>
</dbReference>
<dbReference type="Gene3D" id="1.10.8.500">
    <property type="entry name" value="HAMP domain in histidine kinase"/>
    <property type="match status" value="1"/>
</dbReference>
<feature type="domain" description="HAMP" evidence="25">
    <location>
        <begin position="50"/>
        <end position="104"/>
    </location>
</feature>
<keyword evidence="10" id="KW-0547">Nucleotide-binding</keyword>
<dbReference type="CDD" id="cd06225">
    <property type="entry name" value="HAMP"/>
    <property type="match status" value="1"/>
</dbReference>
<evidence type="ECO:0000256" key="19">
    <source>
        <dbReference type="ARBA" id="ARBA00023026"/>
    </source>
</evidence>
<evidence type="ECO:0000256" key="8">
    <source>
        <dbReference type="ARBA" id="ARBA00022679"/>
    </source>
</evidence>
<comment type="subcellular location">
    <subcellularLocation>
        <location evidence="4">Cell membrane</location>
        <topology evidence="4">Multi-pass membrane protein</topology>
    </subcellularLocation>
</comment>
<keyword evidence="14" id="KW-0460">Magnesium</keyword>
<dbReference type="Proteomes" id="UP001589710">
    <property type="component" value="Unassembled WGS sequence"/>
</dbReference>
<dbReference type="Pfam" id="PF00672">
    <property type="entry name" value="HAMP"/>
    <property type="match status" value="1"/>
</dbReference>
<evidence type="ECO:0000256" key="13">
    <source>
        <dbReference type="ARBA" id="ARBA00022840"/>
    </source>
</evidence>
<comment type="cofactor">
    <cofactor evidence="3">
        <name>Mg(2+)</name>
        <dbReference type="ChEBI" id="CHEBI:18420"/>
    </cofactor>
</comment>
<keyword evidence="16" id="KW-1133">Transmembrane helix</keyword>
<keyword evidence="15" id="KW-0904">Protein phosphatase</keyword>
<keyword evidence="12" id="KW-0378">Hydrolase</keyword>
<evidence type="ECO:0000256" key="23">
    <source>
        <dbReference type="SAM" id="MobiDB-lite"/>
    </source>
</evidence>
<evidence type="ECO:0000259" key="24">
    <source>
        <dbReference type="PROSITE" id="PS50109"/>
    </source>
</evidence>
<evidence type="ECO:0000256" key="12">
    <source>
        <dbReference type="ARBA" id="ARBA00022801"/>
    </source>
</evidence>
<dbReference type="InterPro" id="IPR050980">
    <property type="entry name" value="2C_sensor_his_kinase"/>
</dbReference>
<evidence type="ECO:0000256" key="21">
    <source>
        <dbReference type="ARBA" id="ARBA00040454"/>
    </source>
</evidence>
<dbReference type="SMART" id="SM00304">
    <property type="entry name" value="HAMP"/>
    <property type="match status" value="1"/>
</dbReference>
<gene>
    <name evidence="26" type="ORF">ACFFTL_42810</name>
</gene>
<feature type="domain" description="Histidine kinase" evidence="24">
    <location>
        <begin position="112"/>
        <end position="323"/>
    </location>
</feature>
<dbReference type="InterPro" id="IPR003594">
    <property type="entry name" value="HATPase_dom"/>
</dbReference>